<dbReference type="InterPro" id="IPR011430">
    <property type="entry name" value="UTP20_N"/>
</dbReference>
<sequence>MKNKPTRHKELNTFKFIPFSERITNIDVDIFHKVGHEYETQTEESQSYFYQAIDKWNVLNLSEGYESFRKEIRAGNYITLPQVLYSKDHIVEVLIKHLKLKNPLCLQPLLEIVVAVAKDLQKEFYQYYPQLLEVLIELLNTKDAEQLEWTFTCLAYLFKFLWRSLVKDINKVFNTLLPLLSDNKPEYINSFAAESFAFVARKVRDKKSFLSLLLKAVKNKQDGVVGCGKLLFHVLNGVEGQFHSSAETMLPFLFESLFDEKLPQSVLFEVLEQVIANIVFNIKPQKSQLLWTTFIRILDELTEGFKTKPNETTLTNLEFILKLLVPLIQSLIRLFNLTELKESVLLIVVQIAIVLLLSKGIKIPQEHTSGLIRKILLLPHKTLFLFFVENIAGYTSFDVLVLPSFLKYCVKSELEADCFKVLTDLVSKKSPSCFSGIGLENWKKYPLDFREGNLKIVDILTSYITPTEASKLYERDVINYCSSLVCLPHVACKENNYIRAQLRRNVNILIDRIKISAVMKDEEIGVKKLLYLLNCTVECLIHLNEDALADIFTKMLDCLLNLAQHPQYVISLKILSLCLTVLKDNSCVITMEKLKSVNKALENNFNSPFHEVRLLTSHIYSFFDNLAEFKLKYSTNPDAKEEKWRVFSICYAVEAMEPQVDTYRNQLQNLEKFYYDQPQMLMCIQTDFKTIPLRYLCGALYINFQLLWEPVTKIIASHAGGLDINVFWGVFGKELKNVCDNIRHPKEIDVYELDDRKCDALADKVKPDFSNYRLLLWKAMSMFPDIAEAKTRDVSELVLEFIALEYISSNSDAALSCSIKQNAVKEANEESSDRNEEMELNTTRPKGRAVTRTLLQKLKVLSQVRSPMSMYREPDLYKLYFDLLQHKNGDIQKSALDCIMTYKHKYLTPYKQNLYNLVDDKNFKNEITTFRVDKESDMIVQEHRENLIPVIMQIVFSKMNVKTGLRTGGKASSQTRRNLVFRFLAGCEEKEMLRFLEKAFRFYNKYLVEDAEILVSSIIQDLDLERFIPPKRLQSTINLLNVILEQFGGLMGEGLLTYFLKIVLVVGAVVKGAFDKTEQVHAGFLSVLRTIRTSCIKIIGRFFEQFDRYPWTNKQVNAVFTVFVWPYLPKLNVEGIHSPTSLLKLFAQWGSNPKYFPLLVKHQQGNREHYVLPHVVQLLLNEKSHVTVVNTIEEMLEKMLSLQPDEEDLQLQIPIDDLLPVQDDILAKVGLVNQLNYGSCILLPQVPLILNKIKKKLTGKYKNLNQRELFILSRISELVWEPDISDTILQLLLPVVLKKCATSGEEIVSKYLTSILNLIKNVEAPHIHLKEVSPLFAEISFASCRKILTQILEIVAAKSNDEDIKLASDLVLELNAWDSRWIDQPDFEKKTRRF</sequence>
<dbReference type="Proteomes" id="UP001159042">
    <property type="component" value="Unassembled WGS sequence"/>
</dbReference>
<organism evidence="3 4">
    <name type="scientific">Exocentrus adspersus</name>
    <dbReference type="NCBI Taxonomy" id="1586481"/>
    <lineage>
        <taxon>Eukaryota</taxon>
        <taxon>Metazoa</taxon>
        <taxon>Ecdysozoa</taxon>
        <taxon>Arthropoda</taxon>
        <taxon>Hexapoda</taxon>
        <taxon>Insecta</taxon>
        <taxon>Pterygota</taxon>
        <taxon>Neoptera</taxon>
        <taxon>Endopterygota</taxon>
        <taxon>Coleoptera</taxon>
        <taxon>Polyphaga</taxon>
        <taxon>Cucujiformia</taxon>
        <taxon>Chrysomeloidea</taxon>
        <taxon>Cerambycidae</taxon>
        <taxon>Lamiinae</taxon>
        <taxon>Acanthocinini</taxon>
        <taxon>Exocentrus</taxon>
    </lineage>
</organism>
<name>A0AAV8W724_9CUCU</name>
<dbReference type="SUPFAM" id="SSF48371">
    <property type="entry name" value="ARM repeat"/>
    <property type="match status" value="1"/>
</dbReference>
<dbReference type="Pfam" id="PF07539">
    <property type="entry name" value="UTP20_N"/>
    <property type="match status" value="1"/>
</dbReference>
<dbReference type="InterPro" id="IPR016024">
    <property type="entry name" value="ARM-type_fold"/>
</dbReference>
<feature type="region of interest" description="Disordered" evidence="1">
    <location>
        <begin position="827"/>
        <end position="846"/>
    </location>
</feature>
<gene>
    <name evidence="3" type="ORF">NQ315_004373</name>
</gene>
<proteinExistence type="predicted"/>
<dbReference type="PANTHER" id="PTHR17695">
    <property type="entry name" value="SMALL SUBUNIT PROCESSOME COMPONENT 20 HOMOLOG"/>
    <property type="match status" value="1"/>
</dbReference>
<dbReference type="GO" id="GO:0030686">
    <property type="term" value="C:90S preribosome"/>
    <property type="evidence" value="ECO:0007669"/>
    <property type="project" value="TreeGrafter"/>
</dbReference>
<dbReference type="GO" id="GO:0032040">
    <property type="term" value="C:small-subunit processome"/>
    <property type="evidence" value="ECO:0007669"/>
    <property type="project" value="TreeGrafter"/>
</dbReference>
<dbReference type="Gene3D" id="1.25.10.10">
    <property type="entry name" value="Leucine-rich Repeat Variant"/>
    <property type="match status" value="1"/>
</dbReference>
<feature type="domain" description="U3 small nucleolar RNA-associated protein 20 N-terminal" evidence="2">
    <location>
        <begin position="852"/>
        <end position="1390"/>
    </location>
</feature>
<feature type="compositionally biased region" description="Basic and acidic residues" evidence="1">
    <location>
        <begin position="827"/>
        <end position="837"/>
    </location>
</feature>
<evidence type="ECO:0000256" key="1">
    <source>
        <dbReference type="SAM" id="MobiDB-lite"/>
    </source>
</evidence>
<evidence type="ECO:0000313" key="3">
    <source>
        <dbReference type="EMBL" id="KAJ8922427.1"/>
    </source>
</evidence>
<reference evidence="3 4" key="1">
    <citation type="journal article" date="2023" name="Insect Mol. Biol.">
        <title>Genome sequencing provides insights into the evolution of gene families encoding plant cell wall-degrading enzymes in longhorned beetles.</title>
        <authorList>
            <person name="Shin N.R."/>
            <person name="Okamura Y."/>
            <person name="Kirsch R."/>
            <person name="Pauchet Y."/>
        </authorList>
    </citation>
    <scope>NUCLEOTIDE SEQUENCE [LARGE SCALE GENOMIC DNA]</scope>
    <source>
        <strain evidence="3">EAD_L_NR</strain>
    </source>
</reference>
<dbReference type="PANTHER" id="PTHR17695:SF11">
    <property type="entry name" value="SMALL SUBUNIT PROCESSOME COMPONENT 20 HOMOLOG"/>
    <property type="match status" value="1"/>
</dbReference>
<dbReference type="EMBL" id="JANEYG010000007">
    <property type="protein sequence ID" value="KAJ8922427.1"/>
    <property type="molecule type" value="Genomic_DNA"/>
</dbReference>
<protein>
    <recommendedName>
        <fullName evidence="2">U3 small nucleolar RNA-associated protein 20 N-terminal domain-containing protein</fullName>
    </recommendedName>
</protein>
<keyword evidence="4" id="KW-1185">Reference proteome</keyword>
<dbReference type="InterPro" id="IPR052575">
    <property type="entry name" value="SSU_processome_comp_20"/>
</dbReference>
<comment type="caution">
    <text evidence="3">The sequence shown here is derived from an EMBL/GenBank/DDBJ whole genome shotgun (WGS) entry which is preliminary data.</text>
</comment>
<dbReference type="InterPro" id="IPR011989">
    <property type="entry name" value="ARM-like"/>
</dbReference>
<accession>A0AAV8W724</accession>
<evidence type="ECO:0000259" key="2">
    <source>
        <dbReference type="Pfam" id="PF07539"/>
    </source>
</evidence>
<evidence type="ECO:0000313" key="4">
    <source>
        <dbReference type="Proteomes" id="UP001159042"/>
    </source>
</evidence>